<dbReference type="SUPFAM" id="SSF52540">
    <property type="entry name" value="P-loop containing nucleoside triphosphate hydrolases"/>
    <property type="match status" value="1"/>
</dbReference>
<keyword evidence="3" id="KW-1185">Reference proteome</keyword>
<dbReference type="RefSeq" id="WP_166400828.1">
    <property type="nucleotide sequence ID" value="NZ_JAANAS010000083.1"/>
</dbReference>
<comment type="caution">
    <text evidence="2">The sequence shown here is derived from an EMBL/GenBank/DDBJ whole genome shotgun (WGS) entry which is preliminary data.</text>
</comment>
<evidence type="ECO:0000313" key="3">
    <source>
        <dbReference type="Proteomes" id="UP000643701"/>
    </source>
</evidence>
<dbReference type="InterPro" id="IPR027417">
    <property type="entry name" value="P-loop_NTPase"/>
</dbReference>
<dbReference type="Proteomes" id="UP000643701">
    <property type="component" value="Unassembled WGS sequence"/>
</dbReference>
<dbReference type="AlphaFoldDB" id="A0A967E0F9"/>
<dbReference type="Pfam" id="PF13173">
    <property type="entry name" value="AAA_14"/>
    <property type="match status" value="1"/>
</dbReference>
<dbReference type="PANTHER" id="PTHR42990">
    <property type="entry name" value="ATPASE"/>
    <property type="match status" value="1"/>
</dbReference>
<evidence type="ECO:0000259" key="1">
    <source>
        <dbReference type="Pfam" id="PF13173"/>
    </source>
</evidence>
<dbReference type="GO" id="GO:0005524">
    <property type="term" value="F:ATP binding"/>
    <property type="evidence" value="ECO:0007669"/>
    <property type="project" value="UniProtKB-KW"/>
</dbReference>
<dbReference type="PANTHER" id="PTHR42990:SF1">
    <property type="entry name" value="AAA+ ATPASE DOMAIN-CONTAINING PROTEIN"/>
    <property type="match status" value="1"/>
</dbReference>
<proteinExistence type="predicted"/>
<keyword evidence="2" id="KW-0547">Nucleotide-binding</keyword>
<protein>
    <submittedName>
        <fullName evidence="2">ATP-binding protein</fullName>
    </submittedName>
</protein>
<evidence type="ECO:0000313" key="2">
    <source>
        <dbReference type="EMBL" id="NGZ90592.1"/>
    </source>
</evidence>
<dbReference type="EMBL" id="JAANAS010000083">
    <property type="protein sequence ID" value="NGZ90592.1"/>
    <property type="molecule type" value="Genomic_DNA"/>
</dbReference>
<dbReference type="Gene3D" id="3.40.50.300">
    <property type="entry name" value="P-loop containing nucleotide triphosphate hydrolases"/>
    <property type="match status" value="1"/>
</dbReference>
<reference evidence="2" key="1">
    <citation type="submission" date="2020-03" db="EMBL/GenBank/DDBJ databases">
        <title>Psychroflexus Maritimus sp. nov., isolate from marine sediment.</title>
        <authorList>
            <person name="Zhong Y.-L."/>
        </authorList>
    </citation>
    <scope>NUCLEOTIDE SEQUENCE</scope>
    <source>
        <strain evidence="2">C1</strain>
    </source>
</reference>
<dbReference type="InterPro" id="IPR041682">
    <property type="entry name" value="AAA_14"/>
</dbReference>
<organism evidence="2 3">
    <name type="scientific">Psychroflexus maritimus</name>
    <dbReference type="NCBI Taxonomy" id="2714865"/>
    <lineage>
        <taxon>Bacteria</taxon>
        <taxon>Pseudomonadati</taxon>
        <taxon>Bacteroidota</taxon>
        <taxon>Flavobacteriia</taxon>
        <taxon>Flavobacteriales</taxon>
        <taxon>Flavobacteriaceae</taxon>
        <taxon>Psychroflexus</taxon>
    </lineage>
</organism>
<accession>A0A967E0F9</accession>
<name>A0A967E0F9_9FLAO</name>
<feature type="domain" description="AAA" evidence="1">
    <location>
        <begin position="31"/>
        <end position="160"/>
    </location>
</feature>
<keyword evidence="2" id="KW-0067">ATP-binding</keyword>
<sequence length="404" mass="46783">MDAIVEISNRLMDGVDFGFKRSLIERIDWSQRLIEIRGSRGVGKTTLLLQKSKELKDAGKHVIYASLDLPFFFTNSLFDFIDEFTKFGGTHIFLDEVHRYPSKNKNSDWSLEIKNIFDAFPKLQIVYSGSSILHLYEGKGDLSRRKASYLMNGLSFREYLEFQHQIQFPVLTLEEILTGHEKIALEFIEQFKPLAYYKSYLKTGFFPFFKKNEEVYFRQLRNMVNLIIDVDLPYLAPISIKAKEQLKRLLGAISTTVPYVPNMKNLAELIGVTDHRTLLKYLYLLEQAQLIALLHANAIGNKQLEKPDKIFLNNTNYKHALSFGETNIGNERETFFFNQVSFMANVCYPKKGDFVVNKNYLFEIGGKNKTYQQIGMSAHSYIASDFIETGFGNKIPLWLFGFLY</sequence>
<gene>
    <name evidence="2" type="ORF">G7034_10045</name>
</gene>